<reference evidence="2" key="1">
    <citation type="journal article" date="2012" name="PLoS ONE">
        <title>Gene sets for utilization of primary and secondary nutrition supplies in the distal gut of endangered iberian lynx.</title>
        <authorList>
            <person name="Alcaide M."/>
            <person name="Messina E."/>
            <person name="Richter M."/>
            <person name="Bargiela R."/>
            <person name="Peplies J."/>
            <person name="Huws S.A."/>
            <person name="Newbold C.J."/>
            <person name="Golyshin P.N."/>
            <person name="Simon M.A."/>
            <person name="Lopez G."/>
            <person name="Yakimov M.M."/>
            <person name="Ferrer M."/>
        </authorList>
    </citation>
    <scope>NUCLEOTIDE SEQUENCE</scope>
</reference>
<gene>
    <name evidence="2" type="ORF">EVA_04310</name>
</gene>
<organism evidence="2">
    <name type="scientific">gut metagenome</name>
    <dbReference type="NCBI Taxonomy" id="749906"/>
    <lineage>
        <taxon>unclassified sequences</taxon>
        <taxon>metagenomes</taxon>
        <taxon>organismal metagenomes</taxon>
    </lineage>
</organism>
<dbReference type="AlphaFoldDB" id="J9GX23"/>
<protein>
    <submittedName>
        <fullName evidence="2">Uncharacterized protein</fullName>
    </submittedName>
</protein>
<feature type="region of interest" description="Disordered" evidence="1">
    <location>
        <begin position="80"/>
        <end position="99"/>
    </location>
</feature>
<accession>J9GX23</accession>
<name>J9GX23_9ZZZZ</name>
<comment type="caution">
    <text evidence="2">The sequence shown here is derived from an EMBL/GenBank/DDBJ whole genome shotgun (WGS) entry which is preliminary data.</text>
</comment>
<proteinExistence type="predicted"/>
<evidence type="ECO:0000313" key="2">
    <source>
        <dbReference type="EMBL" id="EJX07578.1"/>
    </source>
</evidence>
<sequence length="204" mass="23328">MLGRIGVRNIIATLHKQQVPTQLEWKQIRDSKDSKWAGYFPTKSILLEQGITLKSFSNDPLIQTMEQRVDSCYVYAGNEDHYHPSATSDSPETPQEESGKISMTLDIQAELIPVVNGAYDYNQVKKEKWNSVNVDIDSKTGEKLKMGYKYEIKITFDITGIRLQGIEMEWEEGGTHYIPITPKPDKDKKEENQVGCPVLRYLKT</sequence>
<evidence type="ECO:0000256" key="1">
    <source>
        <dbReference type="SAM" id="MobiDB-lite"/>
    </source>
</evidence>
<dbReference type="EMBL" id="AMCI01000850">
    <property type="protein sequence ID" value="EJX07578.1"/>
    <property type="molecule type" value="Genomic_DNA"/>
</dbReference>